<keyword evidence="4" id="KW-1185">Reference proteome</keyword>
<dbReference type="PANTHER" id="PTHR14499">
    <property type="entry name" value="POTASSIUM CHANNEL TETRAMERIZATION DOMAIN-CONTAINING"/>
    <property type="match status" value="1"/>
</dbReference>
<keyword evidence="3" id="KW-0813">Transport</keyword>
<keyword evidence="3" id="KW-0406">Ion transport</keyword>
<feature type="domain" description="BTB" evidence="2">
    <location>
        <begin position="57"/>
        <end position="161"/>
    </location>
</feature>
<dbReference type="EMBL" id="NWUJ01000003">
    <property type="protein sequence ID" value="PFH36377.1"/>
    <property type="molecule type" value="Genomic_DNA"/>
</dbReference>
<dbReference type="Proteomes" id="UP000224006">
    <property type="component" value="Chromosome III"/>
</dbReference>
<evidence type="ECO:0000313" key="3">
    <source>
        <dbReference type="EMBL" id="PFH36377.1"/>
    </source>
</evidence>
<dbReference type="AlphaFoldDB" id="A0A2A9ML73"/>
<keyword evidence="3" id="KW-0407">Ion channel</keyword>
<sequence>MEGVSDSSSPPCSFSRCLGASSLSVEACAPPTQAARSKPVNLQTSASSCLPAHKSVDRVVLNVGGRIHETTAETLLSIPESYFSGLLSEGWRAANKACGRDDTIFVDRNGDRFAYVLDFLRDGVLLCPRDKLLLQGLRLEAKFFALEPLLSEVDRLLEQIELEQAARALRKMSVSERSCGGGQGSSAAEGSTSGFSRFSSPAKSRCIPGDGVSEPDSPPVVSVFVPPTPVVLPMHTASVFRAPKDFVSSRCDLGGLHSAIHSLLSRQQPRGRVGAGAPRGL</sequence>
<dbReference type="InterPro" id="IPR003131">
    <property type="entry name" value="T1-type_BTB"/>
</dbReference>
<dbReference type="OrthoDB" id="2414723at2759"/>
<dbReference type="CDD" id="cd18316">
    <property type="entry name" value="BTB_POZ_KCTD-like"/>
    <property type="match status" value="1"/>
</dbReference>
<protein>
    <submittedName>
        <fullName evidence="3">K+ channel tetramerization domain-containing protein</fullName>
    </submittedName>
</protein>
<dbReference type="SUPFAM" id="SSF54695">
    <property type="entry name" value="POZ domain"/>
    <property type="match status" value="1"/>
</dbReference>
<evidence type="ECO:0000259" key="2">
    <source>
        <dbReference type="SMART" id="SM00225"/>
    </source>
</evidence>
<name>A0A2A9ML73_BESBE</name>
<dbReference type="GeneID" id="40309499"/>
<dbReference type="VEuPathDB" id="ToxoDB:BESB_045690"/>
<dbReference type="STRING" id="94643.A0A2A9ML73"/>
<feature type="compositionally biased region" description="Low complexity" evidence="1">
    <location>
        <begin position="185"/>
        <end position="196"/>
    </location>
</feature>
<organism evidence="3 4">
    <name type="scientific">Besnoitia besnoiti</name>
    <name type="common">Apicomplexan protozoan</name>
    <dbReference type="NCBI Taxonomy" id="94643"/>
    <lineage>
        <taxon>Eukaryota</taxon>
        <taxon>Sar</taxon>
        <taxon>Alveolata</taxon>
        <taxon>Apicomplexa</taxon>
        <taxon>Conoidasida</taxon>
        <taxon>Coccidia</taxon>
        <taxon>Eucoccidiorida</taxon>
        <taxon>Eimeriorina</taxon>
        <taxon>Sarcocystidae</taxon>
        <taxon>Besnoitia</taxon>
    </lineage>
</organism>
<dbReference type="Gene3D" id="3.30.710.10">
    <property type="entry name" value="Potassium Channel Kv1.1, Chain A"/>
    <property type="match status" value="1"/>
</dbReference>
<dbReference type="SMART" id="SM00225">
    <property type="entry name" value="BTB"/>
    <property type="match status" value="1"/>
</dbReference>
<dbReference type="GO" id="GO:0034220">
    <property type="term" value="P:monoatomic ion transmembrane transport"/>
    <property type="evidence" value="ECO:0007669"/>
    <property type="project" value="UniProtKB-KW"/>
</dbReference>
<dbReference type="Pfam" id="PF02214">
    <property type="entry name" value="BTB_2"/>
    <property type="match status" value="1"/>
</dbReference>
<dbReference type="GO" id="GO:0051260">
    <property type="term" value="P:protein homooligomerization"/>
    <property type="evidence" value="ECO:0007669"/>
    <property type="project" value="InterPro"/>
</dbReference>
<dbReference type="InterPro" id="IPR011333">
    <property type="entry name" value="SKP1/BTB/POZ_sf"/>
</dbReference>
<proteinExistence type="predicted"/>
<dbReference type="RefSeq" id="XP_029220386.1">
    <property type="nucleotide sequence ID" value="XM_029363020.1"/>
</dbReference>
<evidence type="ECO:0000256" key="1">
    <source>
        <dbReference type="SAM" id="MobiDB-lite"/>
    </source>
</evidence>
<dbReference type="PANTHER" id="PTHR14499:SF144">
    <property type="entry name" value="POTASSIUM CHANNEL TETRAMERISATION-TYPE BTB DOMAIN-CONTAINING PROTEIN"/>
    <property type="match status" value="1"/>
</dbReference>
<accession>A0A2A9ML73</accession>
<dbReference type="InterPro" id="IPR000210">
    <property type="entry name" value="BTB/POZ_dom"/>
</dbReference>
<evidence type="ECO:0000313" key="4">
    <source>
        <dbReference type="Proteomes" id="UP000224006"/>
    </source>
</evidence>
<dbReference type="KEGG" id="bbes:BESB_045690"/>
<gene>
    <name evidence="3" type="ORF">BESB_045690</name>
</gene>
<feature type="region of interest" description="Disordered" evidence="1">
    <location>
        <begin position="176"/>
        <end position="218"/>
    </location>
</feature>
<comment type="caution">
    <text evidence="3">The sequence shown here is derived from an EMBL/GenBank/DDBJ whole genome shotgun (WGS) entry which is preliminary data.</text>
</comment>
<reference evidence="3 4" key="1">
    <citation type="submission" date="2017-09" db="EMBL/GenBank/DDBJ databases">
        <title>Genome sequencing of Besnoitia besnoiti strain Bb-Ger1.</title>
        <authorList>
            <person name="Schares G."/>
            <person name="Venepally P."/>
            <person name="Lorenzi H.A."/>
        </authorList>
    </citation>
    <scope>NUCLEOTIDE SEQUENCE [LARGE SCALE GENOMIC DNA]</scope>
    <source>
        <strain evidence="3 4">Bb-Ger1</strain>
    </source>
</reference>